<dbReference type="PROSITE" id="PS50850">
    <property type="entry name" value="MFS"/>
    <property type="match status" value="1"/>
</dbReference>
<dbReference type="Gene3D" id="1.20.1250.20">
    <property type="entry name" value="MFS general substrate transporter like domains"/>
    <property type="match status" value="1"/>
</dbReference>
<dbReference type="GO" id="GO:0005903">
    <property type="term" value="C:brush border"/>
    <property type="evidence" value="ECO:0007669"/>
    <property type="project" value="Ensembl"/>
</dbReference>
<evidence type="ECO:0000256" key="4">
    <source>
        <dbReference type="ARBA" id="ARBA00004651"/>
    </source>
</evidence>
<keyword evidence="8" id="KW-1003">Cell membrane</keyword>
<dbReference type="HOGENOM" id="CLU_001265_30_5_1"/>
<evidence type="ECO:0000313" key="20">
    <source>
        <dbReference type="Ensembl" id="ENSSHAP00000014310.1"/>
    </source>
</evidence>
<keyword evidence="13" id="KW-0325">Glycoprotein</keyword>
<accession>G3WFV5</accession>
<keyword evidence="21" id="KW-1185">Reference proteome</keyword>
<dbReference type="GO" id="GO:0035774">
    <property type="term" value="P:positive regulation of insulin secretion involved in cellular response to glucose stimulus"/>
    <property type="evidence" value="ECO:0007669"/>
    <property type="project" value="Ensembl"/>
</dbReference>
<evidence type="ECO:0000259" key="19">
    <source>
        <dbReference type="PROSITE" id="PS50850"/>
    </source>
</evidence>
<comment type="catalytic activity">
    <reaction evidence="2">
        <text>D-glucose(out) = D-glucose(in)</text>
        <dbReference type="Rhea" id="RHEA:60376"/>
        <dbReference type="ChEBI" id="CHEBI:4167"/>
    </reaction>
</comment>
<keyword evidence="11 18" id="KW-1133">Transmembrane helix</keyword>
<dbReference type="PROSITE" id="PS00216">
    <property type="entry name" value="SUGAR_TRANSPORT_1"/>
    <property type="match status" value="1"/>
</dbReference>
<evidence type="ECO:0000256" key="5">
    <source>
        <dbReference type="ARBA" id="ARBA00007004"/>
    </source>
</evidence>
<evidence type="ECO:0000256" key="3">
    <source>
        <dbReference type="ARBA" id="ARBA00001787"/>
    </source>
</evidence>
<dbReference type="InterPro" id="IPR036259">
    <property type="entry name" value="MFS_trans_sf"/>
</dbReference>
<dbReference type="OrthoDB" id="4540492at2759"/>
<dbReference type="InterPro" id="IPR003663">
    <property type="entry name" value="Sugar/inositol_transpt"/>
</dbReference>
<keyword evidence="9" id="KW-0762">Sugar transport</keyword>
<evidence type="ECO:0000256" key="6">
    <source>
        <dbReference type="ARBA" id="ARBA00015977"/>
    </source>
</evidence>
<dbReference type="InterPro" id="IPR020846">
    <property type="entry name" value="MFS_dom"/>
</dbReference>
<dbReference type="GO" id="GO:0055056">
    <property type="term" value="F:D-glucose transmembrane transporter activity"/>
    <property type="evidence" value="ECO:0007669"/>
    <property type="project" value="Ensembl"/>
</dbReference>
<dbReference type="FunCoup" id="G3WFV5">
    <property type="interactions" value="379"/>
</dbReference>
<dbReference type="PANTHER" id="PTHR23503:SF27">
    <property type="entry name" value="SOLUTE CARRIER FAMILY 2, FACILITATED GLUCOSE TRANSPORTER MEMBER 2"/>
    <property type="match status" value="1"/>
</dbReference>
<keyword evidence="10 18" id="KW-0812">Transmembrane</keyword>
<evidence type="ECO:0000256" key="9">
    <source>
        <dbReference type="ARBA" id="ARBA00022597"/>
    </source>
</evidence>
<dbReference type="GeneTree" id="ENSGT00940000155708"/>
<dbReference type="CTD" id="6514"/>
<evidence type="ECO:0000256" key="8">
    <source>
        <dbReference type="ARBA" id="ARBA00022475"/>
    </source>
</evidence>
<feature type="transmembrane region" description="Helical" evidence="18">
    <location>
        <begin position="388"/>
        <end position="406"/>
    </location>
</feature>
<dbReference type="PRINTS" id="PR00171">
    <property type="entry name" value="SUGRTRNSPORT"/>
</dbReference>
<reference evidence="20" key="2">
    <citation type="submission" date="2025-08" db="UniProtKB">
        <authorList>
            <consortium name="Ensembl"/>
        </authorList>
    </citation>
    <scope>IDENTIFICATION</scope>
</reference>
<dbReference type="PANTHER" id="PTHR23503">
    <property type="entry name" value="SOLUTE CARRIER FAMILY 2"/>
    <property type="match status" value="1"/>
</dbReference>
<proteinExistence type="inferred from homology"/>
<evidence type="ECO:0000256" key="7">
    <source>
        <dbReference type="ARBA" id="ARBA00022448"/>
    </source>
</evidence>
<dbReference type="Proteomes" id="UP000007648">
    <property type="component" value="Unassembled WGS sequence"/>
</dbReference>
<keyword evidence="7 17" id="KW-0813">Transport</keyword>
<dbReference type="GO" id="GO:0046323">
    <property type="term" value="P:D-glucose import"/>
    <property type="evidence" value="ECO:0007669"/>
    <property type="project" value="TreeGrafter"/>
</dbReference>
<dbReference type="InParanoid" id="G3WFV5"/>
<evidence type="ECO:0000256" key="12">
    <source>
        <dbReference type="ARBA" id="ARBA00023136"/>
    </source>
</evidence>
<dbReference type="GO" id="GO:0005354">
    <property type="term" value="F:galactose transmembrane transporter activity"/>
    <property type="evidence" value="ECO:0007669"/>
    <property type="project" value="Ensembl"/>
</dbReference>
<protein>
    <recommendedName>
        <fullName evidence="6">Solute carrier family 2, facilitated glucose transporter member 2</fullName>
    </recommendedName>
    <alternativeName>
        <fullName evidence="14">Glucose transporter type 2, liver</fullName>
    </alternativeName>
</protein>
<dbReference type="CDD" id="cd17431">
    <property type="entry name" value="MFS_GLUT_Class1"/>
    <property type="match status" value="1"/>
</dbReference>
<dbReference type="PRINTS" id="PR01191">
    <property type="entry name" value="GLUCTRSPORT2"/>
</dbReference>
<gene>
    <name evidence="20" type="primary">SLC2A2</name>
</gene>
<evidence type="ECO:0000256" key="2">
    <source>
        <dbReference type="ARBA" id="ARBA00000618"/>
    </source>
</evidence>
<dbReference type="InterPro" id="IPR005828">
    <property type="entry name" value="MFS_sugar_transport-like"/>
</dbReference>
<dbReference type="SUPFAM" id="SSF103473">
    <property type="entry name" value="MFS general substrate transporter"/>
    <property type="match status" value="1"/>
</dbReference>
<dbReference type="Ensembl" id="ENSSHAT00000014429.2">
    <property type="protein sequence ID" value="ENSSHAP00000014310.1"/>
    <property type="gene ID" value="ENSSHAG00000012226.2"/>
</dbReference>
<name>G3WFV5_SARHA</name>
<comment type="catalytic activity">
    <reaction evidence="15">
        <text>D-galactose(in) = D-galactose(out)</text>
        <dbReference type="Rhea" id="RHEA:34915"/>
        <dbReference type="ChEBI" id="CHEBI:4139"/>
    </reaction>
</comment>
<feature type="transmembrane region" description="Helical" evidence="18">
    <location>
        <begin position="181"/>
        <end position="205"/>
    </location>
</feature>
<dbReference type="InterPro" id="IPR002440">
    <property type="entry name" value="Glc_transpt_2"/>
</dbReference>
<evidence type="ECO:0000313" key="21">
    <source>
        <dbReference type="Proteomes" id="UP000007648"/>
    </source>
</evidence>
<dbReference type="NCBIfam" id="TIGR00879">
    <property type="entry name" value="SP"/>
    <property type="match status" value="1"/>
</dbReference>
<feature type="transmembrane region" description="Helical" evidence="18">
    <location>
        <begin position="211"/>
        <end position="232"/>
    </location>
</feature>
<dbReference type="FunFam" id="1.20.1250.20:FF:000029">
    <property type="entry name" value="solute carrier family 2, facilitated glucose transporter member 4"/>
    <property type="match status" value="1"/>
</dbReference>
<feature type="transmembrane region" description="Helical" evidence="18">
    <location>
        <begin position="457"/>
        <end position="475"/>
    </location>
</feature>
<dbReference type="InterPro" id="IPR005829">
    <property type="entry name" value="Sugar_transporter_CS"/>
</dbReference>
<dbReference type="GO" id="GO:0005737">
    <property type="term" value="C:cytoplasm"/>
    <property type="evidence" value="ECO:0007669"/>
    <property type="project" value="Ensembl"/>
</dbReference>
<evidence type="ECO:0000256" key="1">
    <source>
        <dbReference type="ARBA" id="ARBA00000590"/>
    </source>
</evidence>
<feature type="transmembrane region" description="Helical" evidence="18">
    <location>
        <begin position="122"/>
        <end position="140"/>
    </location>
</feature>
<dbReference type="AlphaFoldDB" id="G3WFV5"/>
<evidence type="ECO:0000256" key="13">
    <source>
        <dbReference type="ARBA" id="ARBA00023180"/>
    </source>
</evidence>
<comment type="function">
    <text evidence="16">Facilitative hexose transporter that mediates the transport of glucose, fructose and galactose. Likely mediates the bidirectional transfer of glucose across the plasma membrane of hepatocytes and is responsible for uptake of glucose by the beta cells; may comprise part of the glucose-sensing mechanism of the beta cell. May also participate with the Na(+)/glucose cotransporter in the transcellular transport of glucose in the small intestine and kidney. Also able to mediate the transport of dehydroascorbate.</text>
</comment>
<dbReference type="PROSITE" id="PS00217">
    <property type="entry name" value="SUGAR_TRANSPORT_2"/>
    <property type="match status" value="1"/>
</dbReference>
<dbReference type="GO" id="GO:0033300">
    <property type="term" value="F:dehydroascorbic acid transmembrane transporter activity"/>
    <property type="evidence" value="ECO:0007669"/>
    <property type="project" value="Ensembl"/>
</dbReference>
<evidence type="ECO:0000256" key="15">
    <source>
        <dbReference type="ARBA" id="ARBA00034046"/>
    </source>
</evidence>
<dbReference type="GeneID" id="100923865"/>
<feature type="domain" description="Major facilitator superfamily (MFS) profile" evidence="19">
    <location>
        <begin position="13"/>
        <end position="481"/>
    </location>
</feature>
<feature type="transmembrane region" description="Helical" evidence="18">
    <location>
        <begin position="332"/>
        <end position="353"/>
    </location>
</feature>
<sequence length="518" mass="56581">MTEDKFTGTLCLAVFTAVLGSFQFGYNIGVINAPQQIIVAHYRGLLAVPQDEKKPHNSTDVYIPTMQTTTGYEEKEIEPDPFLPTVTMYWSLSVSIFAVGGMISSFFGGWLGDNLGRIKGMLAANGLSLIGSLLMAIAKFGPSHILIISGRFISGLYCGLVSGLVPMYIGEIAPTSLRGALGTLHQLAIVTGILVSQVIGLDFILGNADMWPVLLGLSAGPAVLQCLLLFICPESPSYLYINLGKENKAKMNLKKLRGGYDPTKDILEMKKEKEEAANEKKVSIIQLFTIASYRQPTLVALMLHMAQQFSGINGIFYYSTSIFSTAGVEQPIYATIGVGVVNTIFTIISVFLVERAGRRSLFLVGMVGMLVCAIAMTVGLVLLDRFSWMSYVSMIAIFLFVSFFEIGPGPIPWFMVAEFFSQGPRPAAIAISAFCNWTCNFIIALSFQYIAEFCGPYVFALFSAILVGFTLFIFFKVPETKGKSFEEIAAEFRKRRGGSHKGPKTAVELEYLGAKENA</sequence>
<reference evidence="20" key="3">
    <citation type="submission" date="2025-09" db="UniProtKB">
        <authorList>
            <consortium name="Ensembl"/>
        </authorList>
    </citation>
    <scope>IDENTIFICATION</scope>
</reference>
<dbReference type="GO" id="GO:0005911">
    <property type="term" value="C:cell-cell junction"/>
    <property type="evidence" value="ECO:0007669"/>
    <property type="project" value="Ensembl"/>
</dbReference>
<evidence type="ECO:0000256" key="14">
    <source>
        <dbReference type="ARBA" id="ARBA00032087"/>
    </source>
</evidence>
<feature type="transmembrane region" description="Helical" evidence="18">
    <location>
        <begin position="146"/>
        <end position="169"/>
    </location>
</feature>
<evidence type="ECO:0000256" key="18">
    <source>
        <dbReference type="SAM" id="Phobius"/>
    </source>
</evidence>
<dbReference type="KEGG" id="shr:100923865"/>
<dbReference type="InterPro" id="IPR045263">
    <property type="entry name" value="GLUT"/>
</dbReference>
<dbReference type="STRING" id="9305.ENSSHAP00000014310"/>
<comment type="similarity">
    <text evidence="5">Belongs to the major facilitator superfamily. Sugar transporter (TC 2.A.1.1) family. Glucose transporter subfamily.</text>
</comment>
<dbReference type="eggNOG" id="KOG0569">
    <property type="taxonomic scope" value="Eukaryota"/>
</dbReference>
<dbReference type="Pfam" id="PF00083">
    <property type="entry name" value="Sugar_tr"/>
    <property type="match status" value="1"/>
</dbReference>
<comment type="catalytic activity">
    <reaction evidence="1">
        <text>D-fructose(out) = D-fructose(in)</text>
        <dbReference type="Rhea" id="RHEA:60372"/>
        <dbReference type="ChEBI" id="CHEBI:37721"/>
    </reaction>
</comment>
<feature type="transmembrane region" description="Helical" evidence="18">
    <location>
        <begin position="360"/>
        <end position="382"/>
    </location>
</feature>
<evidence type="ECO:0000256" key="10">
    <source>
        <dbReference type="ARBA" id="ARBA00022692"/>
    </source>
</evidence>
<dbReference type="RefSeq" id="XP_003766205.1">
    <property type="nucleotide sequence ID" value="XM_003766157.4"/>
</dbReference>
<comment type="subcellular location">
    <subcellularLocation>
        <location evidence="4">Cell membrane</location>
        <topology evidence="4">Multi-pass membrane protein</topology>
    </subcellularLocation>
</comment>
<keyword evidence="12 18" id="KW-0472">Membrane</keyword>
<feature type="transmembrane region" description="Helical" evidence="18">
    <location>
        <begin position="427"/>
        <end position="451"/>
    </location>
</feature>
<dbReference type="OMA" id="VMVVFAC"/>
<evidence type="ECO:0000256" key="17">
    <source>
        <dbReference type="RuleBase" id="RU003346"/>
    </source>
</evidence>
<organism evidence="20 21">
    <name type="scientific">Sarcophilus harrisii</name>
    <name type="common">Tasmanian devil</name>
    <name type="synonym">Sarcophilus laniarius</name>
    <dbReference type="NCBI Taxonomy" id="9305"/>
    <lineage>
        <taxon>Eukaryota</taxon>
        <taxon>Metazoa</taxon>
        <taxon>Chordata</taxon>
        <taxon>Craniata</taxon>
        <taxon>Vertebrata</taxon>
        <taxon>Euteleostomi</taxon>
        <taxon>Mammalia</taxon>
        <taxon>Metatheria</taxon>
        <taxon>Dasyuromorphia</taxon>
        <taxon>Dasyuridae</taxon>
        <taxon>Sarcophilus</taxon>
    </lineage>
</organism>
<dbReference type="GO" id="GO:0005353">
    <property type="term" value="F:fructose transmembrane transporter activity"/>
    <property type="evidence" value="ECO:0007669"/>
    <property type="project" value="Ensembl"/>
</dbReference>
<dbReference type="GO" id="GO:0016324">
    <property type="term" value="C:apical plasma membrane"/>
    <property type="evidence" value="ECO:0007669"/>
    <property type="project" value="Ensembl"/>
</dbReference>
<reference evidence="20 21" key="1">
    <citation type="journal article" date="2011" name="Proc. Natl. Acad. Sci. U.S.A.">
        <title>Genetic diversity and population structure of the endangered marsupial Sarcophilus harrisii (Tasmanian devil).</title>
        <authorList>
            <person name="Miller W."/>
            <person name="Hayes V.M."/>
            <person name="Ratan A."/>
            <person name="Petersen D.C."/>
            <person name="Wittekindt N.E."/>
            <person name="Miller J."/>
            <person name="Walenz B."/>
            <person name="Knight J."/>
            <person name="Qi J."/>
            <person name="Zhao F."/>
            <person name="Wang Q."/>
            <person name="Bedoya-Reina O.C."/>
            <person name="Katiyar N."/>
            <person name="Tomsho L.P."/>
            <person name="Kasson L.M."/>
            <person name="Hardie R.A."/>
            <person name="Woodbridge P."/>
            <person name="Tindall E.A."/>
            <person name="Bertelsen M.F."/>
            <person name="Dixon D."/>
            <person name="Pyecroft S."/>
            <person name="Helgen K.M."/>
            <person name="Lesk A.M."/>
            <person name="Pringle T.H."/>
            <person name="Patterson N."/>
            <person name="Zhang Y."/>
            <person name="Kreiss A."/>
            <person name="Woods G.M."/>
            <person name="Jones M.E."/>
            <person name="Schuster S.C."/>
        </authorList>
    </citation>
    <scope>NUCLEOTIDE SEQUENCE [LARGE SCALE GENOMIC DNA]</scope>
</reference>
<comment type="catalytic activity">
    <reaction evidence="3">
        <text>L-dehydroascorbate(out) = L-dehydroascorbate(in)</text>
        <dbReference type="Rhea" id="RHEA:60380"/>
        <dbReference type="ChEBI" id="CHEBI:58539"/>
    </reaction>
</comment>
<feature type="transmembrane region" description="Helical" evidence="18">
    <location>
        <begin position="88"/>
        <end position="110"/>
    </location>
</feature>
<evidence type="ECO:0000256" key="16">
    <source>
        <dbReference type="ARBA" id="ARBA00045575"/>
    </source>
</evidence>
<evidence type="ECO:0000256" key="11">
    <source>
        <dbReference type="ARBA" id="ARBA00022989"/>
    </source>
</evidence>